<proteinExistence type="predicted"/>
<dbReference type="AlphaFoldDB" id="A0AAV9IMV0"/>
<dbReference type="GO" id="GO:0016020">
    <property type="term" value="C:membrane"/>
    <property type="evidence" value="ECO:0007669"/>
    <property type="project" value="UniProtKB-SubCell"/>
</dbReference>
<evidence type="ECO:0000313" key="7">
    <source>
        <dbReference type="EMBL" id="KAK4528731.1"/>
    </source>
</evidence>
<keyword evidence="2 5" id="KW-0812">Transmembrane</keyword>
<evidence type="ECO:0000259" key="6">
    <source>
        <dbReference type="Pfam" id="PF24763"/>
    </source>
</evidence>
<feature type="transmembrane region" description="Helical" evidence="5">
    <location>
        <begin position="192"/>
        <end position="214"/>
    </location>
</feature>
<evidence type="ECO:0000256" key="1">
    <source>
        <dbReference type="ARBA" id="ARBA00004141"/>
    </source>
</evidence>
<dbReference type="EMBL" id="JANCYU010000068">
    <property type="protein sequence ID" value="KAK4528731.1"/>
    <property type="molecule type" value="Genomic_DNA"/>
</dbReference>
<dbReference type="InterPro" id="IPR056309">
    <property type="entry name" value="CGL160/ATPI_dom"/>
</dbReference>
<reference evidence="7 8" key="1">
    <citation type="submission" date="2022-07" db="EMBL/GenBank/DDBJ databases">
        <title>Genome-wide signatures of adaptation to extreme environments.</title>
        <authorList>
            <person name="Cho C.H."/>
            <person name="Yoon H.S."/>
        </authorList>
    </citation>
    <scope>NUCLEOTIDE SEQUENCE [LARGE SCALE GENOMIC DNA]</scope>
    <source>
        <strain evidence="7 8">108.79 E11</strain>
    </source>
</reference>
<keyword evidence="8" id="KW-1185">Reference proteome</keyword>
<sequence length="230" mass="25889">MWLAFVHVGCIHQKRYKRSPSTLYPKGIRLVCVSKKAKEKNDWGFRPPDIPTMEERYAAELAYVEEKFGPKRYETPEKADALKKRILVNQEWAKQERSQGLKQYQDIKVTILGATLGIGAFLIPCIWWLGSGKTALSYALGLGGSLGYVWLLSTSVERLGQSRATPSSWLAPARLAIVALCIITAARHREELQVLPVFLGFLTYKIAAFVPLWMDSKKDSTESSSTRLVL</sequence>
<dbReference type="Proteomes" id="UP001300502">
    <property type="component" value="Unassembled WGS sequence"/>
</dbReference>
<evidence type="ECO:0000256" key="3">
    <source>
        <dbReference type="ARBA" id="ARBA00022989"/>
    </source>
</evidence>
<protein>
    <recommendedName>
        <fullName evidence="6">CGL160/ATPI domain-containing protein</fullName>
    </recommendedName>
</protein>
<accession>A0AAV9IMV0</accession>
<evidence type="ECO:0000256" key="5">
    <source>
        <dbReference type="SAM" id="Phobius"/>
    </source>
</evidence>
<evidence type="ECO:0000313" key="8">
    <source>
        <dbReference type="Proteomes" id="UP001300502"/>
    </source>
</evidence>
<keyword evidence="4 5" id="KW-0472">Membrane</keyword>
<gene>
    <name evidence="7" type="ORF">GAYE_SCF63G6676</name>
</gene>
<comment type="caution">
    <text evidence="7">The sequence shown here is derived from an EMBL/GenBank/DDBJ whole genome shotgun (WGS) entry which is preliminary data.</text>
</comment>
<keyword evidence="3 5" id="KW-1133">Transmembrane helix</keyword>
<feature type="transmembrane region" description="Helical" evidence="5">
    <location>
        <begin position="109"/>
        <end position="129"/>
    </location>
</feature>
<dbReference type="PANTHER" id="PTHR34118">
    <property type="entry name" value="NF-KAPPA-B INHIBITOR-LIKE PROTEIN-RELATED"/>
    <property type="match status" value="1"/>
</dbReference>
<dbReference type="Pfam" id="PF24763">
    <property type="entry name" value="CGL160_C"/>
    <property type="match status" value="1"/>
</dbReference>
<evidence type="ECO:0000256" key="4">
    <source>
        <dbReference type="ARBA" id="ARBA00023136"/>
    </source>
</evidence>
<organism evidence="7 8">
    <name type="scientific">Galdieria yellowstonensis</name>
    <dbReference type="NCBI Taxonomy" id="3028027"/>
    <lineage>
        <taxon>Eukaryota</taxon>
        <taxon>Rhodophyta</taxon>
        <taxon>Bangiophyceae</taxon>
        <taxon>Galdieriales</taxon>
        <taxon>Galdieriaceae</taxon>
        <taxon>Galdieria</taxon>
    </lineage>
</organism>
<evidence type="ECO:0000256" key="2">
    <source>
        <dbReference type="ARBA" id="ARBA00022692"/>
    </source>
</evidence>
<feature type="domain" description="CGL160/ATPI" evidence="6">
    <location>
        <begin position="99"/>
        <end position="210"/>
    </location>
</feature>
<comment type="subcellular location">
    <subcellularLocation>
        <location evidence="1">Membrane</location>
        <topology evidence="1">Multi-pass membrane protein</topology>
    </subcellularLocation>
</comment>
<name>A0AAV9IMV0_9RHOD</name>
<dbReference type="PANTHER" id="PTHR34118:SF6">
    <property type="entry name" value="PROTEIN CONSERVED ONLY IN THE GREEN LINEAGE 160, CHLOROPLASTIC"/>
    <property type="match status" value="1"/>
</dbReference>
<feature type="transmembrane region" description="Helical" evidence="5">
    <location>
        <begin position="135"/>
        <end position="156"/>
    </location>
</feature>